<dbReference type="PANTHER" id="PTHR30212:SF2">
    <property type="entry name" value="PROTEIN YIIM"/>
    <property type="match status" value="1"/>
</dbReference>
<dbReference type="EMBL" id="SNYN01000008">
    <property type="protein sequence ID" value="TDQ52067.1"/>
    <property type="molecule type" value="Genomic_DNA"/>
</dbReference>
<organism evidence="2 3">
    <name type="scientific">Actinorugispora endophytica</name>
    <dbReference type="NCBI Taxonomy" id="1605990"/>
    <lineage>
        <taxon>Bacteria</taxon>
        <taxon>Bacillati</taxon>
        <taxon>Actinomycetota</taxon>
        <taxon>Actinomycetes</taxon>
        <taxon>Streptosporangiales</taxon>
        <taxon>Nocardiopsidaceae</taxon>
        <taxon>Actinorugispora</taxon>
    </lineage>
</organism>
<keyword evidence="3" id="KW-1185">Reference proteome</keyword>
<dbReference type="GO" id="GO:0003824">
    <property type="term" value="F:catalytic activity"/>
    <property type="evidence" value="ECO:0007669"/>
    <property type="project" value="InterPro"/>
</dbReference>
<dbReference type="Gene3D" id="2.40.33.20">
    <property type="entry name" value="PK beta-barrel domain-like"/>
    <property type="match status" value="1"/>
</dbReference>
<dbReference type="GO" id="GO:0030151">
    <property type="term" value="F:molybdenum ion binding"/>
    <property type="evidence" value="ECO:0007669"/>
    <property type="project" value="InterPro"/>
</dbReference>
<evidence type="ECO:0000313" key="3">
    <source>
        <dbReference type="Proteomes" id="UP000295281"/>
    </source>
</evidence>
<dbReference type="InterPro" id="IPR011037">
    <property type="entry name" value="Pyrv_Knase-like_insert_dom_sf"/>
</dbReference>
<dbReference type="GO" id="GO:0030170">
    <property type="term" value="F:pyridoxal phosphate binding"/>
    <property type="evidence" value="ECO:0007669"/>
    <property type="project" value="InterPro"/>
</dbReference>
<dbReference type="InterPro" id="IPR005302">
    <property type="entry name" value="MoCF_Sase_C"/>
</dbReference>
<dbReference type="OrthoDB" id="9801223at2"/>
<feature type="domain" description="MOSC" evidence="1">
    <location>
        <begin position="31"/>
        <end position="165"/>
    </location>
</feature>
<comment type="caution">
    <text evidence="2">The sequence shown here is derived from an EMBL/GenBank/DDBJ whole genome shotgun (WGS) entry which is preliminary data.</text>
</comment>
<sequence>MIKGIVQSVNVGLPVDADWAGRLRRTAIDKRPVEGPVRALALGLSGDGQADLVNHGGRDQAVYAYAREELDLWQKRLDRPLRDGLFGENLTTRGVEVDRALIGERWRIGGALLEVTLPRVPCQTFQRWIGEDAWVRRFTAEARTGAYLRVLEEGDIAAGDRVVVDHRPGHGIDLTTAFRSRYDRDPDLLRRIVELPDRADEWQAALAKAERRLGVRR</sequence>
<evidence type="ECO:0000259" key="1">
    <source>
        <dbReference type="PROSITE" id="PS51340"/>
    </source>
</evidence>
<evidence type="ECO:0000313" key="2">
    <source>
        <dbReference type="EMBL" id="TDQ52067.1"/>
    </source>
</evidence>
<proteinExistence type="predicted"/>
<name>A0A4R6UXC5_9ACTN</name>
<dbReference type="AlphaFoldDB" id="A0A4R6UXC5"/>
<dbReference type="PROSITE" id="PS51340">
    <property type="entry name" value="MOSC"/>
    <property type="match status" value="1"/>
</dbReference>
<protein>
    <submittedName>
        <fullName evidence="2">MOSC domain-containing protein YiiM</fullName>
    </submittedName>
</protein>
<gene>
    <name evidence="2" type="ORF">EV190_10848</name>
</gene>
<dbReference type="RefSeq" id="WP_133741721.1">
    <property type="nucleotide sequence ID" value="NZ_SNYN01000008.1"/>
</dbReference>
<accession>A0A4R6UXC5</accession>
<dbReference type="Pfam" id="PF03473">
    <property type="entry name" value="MOSC"/>
    <property type="match status" value="1"/>
</dbReference>
<dbReference type="PANTHER" id="PTHR30212">
    <property type="entry name" value="PROTEIN YIIM"/>
    <property type="match status" value="1"/>
</dbReference>
<dbReference type="InterPro" id="IPR052353">
    <property type="entry name" value="Benzoxazolinone_Detox_Enz"/>
</dbReference>
<dbReference type="SUPFAM" id="SSF50800">
    <property type="entry name" value="PK beta-barrel domain-like"/>
    <property type="match status" value="1"/>
</dbReference>
<dbReference type="Proteomes" id="UP000295281">
    <property type="component" value="Unassembled WGS sequence"/>
</dbReference>
<reference evidence="2 3" key="1">
    <citation type="submission" date="2019-03" db="EMBL/GenBank/DDBJ databases">
        <title>Genomic Encyclopedia of Type Strains, Phase IV (KMG-IV): sequencing the most valuable type-strain genomes for metagenomic binning, comparative biology and taxonomic classification.</title>
        <authorList>
            <person name="Goeker M."/>
        </authorList>
    </citation>
    <scope>NUCLEOTIDE SEQUENCE [LARGE SCALE GENOMIC DNA]</scope>
    <source>
        <strain evidence="2 3">DSM 46770</strain>
    </source>
</reference>